<keyword evidence="4" id="KW-1185">Reference proteome</keyword>
<evidence type="ECO:0000256" key="1">
    <source>
        <dbReference type="SAM" id="Coils"/>
    </source>
</evidence>
<accession>A0A0L0D763</accession>
<protein>
    <submittedName>
        <fullName evidence="3">Uncharacterized protein</fullName>
    </submittedName>
</protein>
<reference evidence="3 4" key="1">
    <citation type="submission" date="2010-05" db="EMBL/GenBank/DDBJ databases">
        <title>The Genome Sequence of Thecamonas trahens ATCC 50062.</title>
        <authorList>
            <consortium name="The Broad Institute Genome Sequencing Platform"/>
            <person name="Russ C."/>
            <person name="Cuomo C."/>
            <person name="Shea T."/>
            <person name="Young S.K."/>
            <person name="Zeng Q."/>
            <person name="Koehrsen M."/>
            <person name="Haas B."/>
            <person name="Borodovsky M."/>
            <person name="Guigo R."/>
            <person name="Alvarado L."/>
            <person name="Berlin A."/>
            <person name="Bochicchio J."/>
            <person name="Borenstein D."/>
            <person name="Chapman S."/>
            <person name="Chen Z."/>
            <person name="Freedman E."/>
            <person name="Gellesch M."/>
            <person name="Goldberg J."/>
            <person name="Griggs A."/>
            <person name="Gujja S."/>
            <person name="Heilman E."/>
            <person name="Heiman D."/>
            <person name="Hepburn T."/>
            <person name="Howarth C."/>
            <person name="Jen D."/>
            <person name="Larson L."/>
            <person name="Mehta T."/>
            <person name="Park D."/>
            <person name="Pearson M."/>
            <person name="Roberts A."/>
            <person name="Saif S."/>
            <person name="Shenoy N."/>
            <person name="Sisk P."/>
            <person name="Stolte C."/>
            <person name="Sykes S."/>
            <person name="Thomson T."/>
            <person name="Walk T."/>
            <person name="White J."/>
            <person name="Yandava C."/>
            <person name="Burger G."/>
            <person name="Gray M.W."/>
            <person name="Holland P.W.H."/>
            <person name="King N."/>
            <person name="Lang F.B.F."/>
            <person name="Roger A.J."/>
            <person name="Ruiz-Trillo I."/>
            <person name="Lander E."/>
            <person name="Nusbaum C."/>
        </authorList>
    </citation>
    <scope>NUCLEOTIDE SEQUENCE [LARGE SCALE GENOMIC DNA]</scope>
    <source>
        <strain evidence="3 4">ATCC 50062</strain>
    </source>
</reference>
<feature type="region of interest" description="Disordered" evidence="2">
    <location>
        <begin position="1"/>
        <end position="54"/>
    </location>
</feature>
<feature type="region of interest" description="Disordered" evidence="2">
    <location>
        <begin position="505"/>
        <end position="527"/>
    </location>
</feature>
<name>A0A0L0D763_THETB</name>
<dbReference type="RefSeq" id="XP_013758950.1">
    <property type="nucleotide sequence ID" value="XM_013903496.1"/>
</dbReference>
<organism evidence="3 4">
    <name type="scientific">Thecamonas trahens ATCC 50062</name>
    <dbReference type="NCBI Taxonomy" id="461836"/>
    <lineage>
        <taxon>Eukaryota</taxon>
        <taxon>Apusozoa</taxon>
        <taxon>Apusomonadida</taxon>
        <taxon>Apusomonadidae</taxon>
        <taxon>Thecamonas</taxon>
    </lineage>
</organism>
<feature type="coiled-coil region" evidence="1">
    <location>
        <begin position="248"/>
        <end position="423"/>
    </location>
</feature>
<evidence type="ECO:0000313" key="3">
    <source>
        <dbReference type="EMBL" id="KNC47931.1"/>
    </source>
</evidence>
<feature type="region of interest" description="Disordered" evidence="2">
    <location>
        <begin position="458"/>
        <end position="484"/>
    </location>
</feature>
<dbReference type="GeneID" id="25563721"/>
<dbReference type="EMBL" id="GL349449">
    <property type="protein sequence ID" value="KNC47931.1"/>
    <property type="molecule type" value="Genomic_DNA"/>
</dbReference>
<evidence type="ECO:0000256" key="2">
    <source>
        <dbReference type="SAM" id="MobiDB-lite"/>
    </source>
</evidence>
<keyword evidence="1" id="KW-0175">Coiled coil</keyword>
<feature type="compositionally biased region" description="Low complexity" evidence="2">
    <location>
        <begin position="17"/>
        <end position="26"/>
    </location>
</feature>
<dbReference type="AlphaFoldDB" id="A0A0L0D763"/>
<dbReference type="Proteomes" id="UP000054408">
    <property type="component" value="Unassembled WGS sequence"/>
</dbReference>
<proteinExistence type="predicted"/>
<gene>
    <name evidence="3" type="ORF">AMSG_04166</name>
</gene>
<sequence>MSIPRAVAPPGHELGSPAPGAATAGAQSVTTGVVKRPGPAPAEDTSSGGGGTSLEYLPHQRIAAVLDEVAAMKAKVARQDARFAADTAALRMDLNAARALYSAPLPVPPADDAAEHVCPDGSLRSVMHMDPATRAAFETQGRALADSLGAGDESSALTHIQARAPLGSSVLRGVLRTVPDDQTREAVAARPGAAFAASPARGTKPAPEELQLWEEANSALARERAANAATRDTIVRLRHQLAAGDTELRVAIEDNAALRREVADAKAELDAVKAELDAQLAAQARALAEQERERSRALAELDELRTLSARVSDHYPRLLREQNELLAAEQAKIDELRAAIKAQRAEQAGIPLETQRELQANASKLASLQQARATLEQELATASASQAEGADHAAQASALDSRIAHERARIEQLKDAMRAEARQPAAIAPSTLAPAPVHNRDLTHDPVFSRMDALRTSSFSSRGLPPPVSAPRATSRRVFGPSSDTTLSNIGLDLASLRPALETSFARYGPPPPRAPTAGIGLRSLYP</sequence>
<evidence type="ECO:0000313" key="4">
    <source>
        <dbReference type="Proteomes" id="UP000054408"/>
    </source>
</evidence>